<keyword evidence="6" id="KW-0472">Membrane</keyword>
<feature type="domain" description="Ig-like" evidence="7">
    <location>
        <begin position="127"/>
        <end position="207"/>
    </location>
</feature>
<dbReference type="InterPro" id="IPR056386">
    <property type="entry name" value="Ig_CD22"/>
</dbReference>
<evidence type="ECO:0000313" key="9">
    <source>
        <dbReference type="Proteomes" id="UP001174136"/>
    </source>
</evidence>
<evidence type="ECO:0000256" key="2">
    <source>
        <dbReference type="ARBA" id="ARBA00041781"/>
    </source>
</evidence>
<dbReference type="PANTHER" id="PTHR46013">
    <property type="entry name" value="VASCULAR CELL ADHESION MOLECULE 1"/>
    <property type="match status" value="1"/>
</dbReference>
<dbReference type="PANTHER" id="PTHR46013:SF4">
    <property type="entry name" value="B-CELL RECEPTOR CD22-RELATED"/>
    <property type="match status" value="1"/>
</dbReference>
<dbReference type="Pfam" id="PF13927">
    <property type="entry name" value="Ig_3"/>
    <property type="match status" value="1"/>
</dbReference>
<evidence type="ECO:0000256" key="1">
    <source>
        <dbReference type="ARBA" id="ARBA00040106"/>
    </source>
</evidence>
<feature type="region of interest" description="Disordered" evidence="5">
    <location>
        <begin position="338"/>
        <end position="361"/>
    </location>
</feature>
<dbReference type="CDD" id="cd12087">
    <property type="entry name" value="TM_EGFR-like"/>
    <property type="match status" value="1"/>
</dbReference>
<feature type="domain" description="Ig-like" evidence="7">
    <location>
        <begin position="218"/>
        <end position="299"/>
    </location>
</feature>
<keyword evidence="8" id="KW-0675">Receptor</keyword>
<protein>
    <recommendedName>
        <fullName evidence="1">B-cell receptor CD22</fullName>
    </recommendedName>
    <alternativeName>
        <fullName evidence="2">Sialic acid-binding Ig-like lectin 2</fullName>
    </alternativeName>
</protein>
<keyword evidence="9" id="KW-1185">Reference proteome</keyword>
<evidence type="ECO:0000259" key="7">
    <source>
        <dbReference type="PROSITE" id="PS50835"/>
    </source>
</evidence>
<comment type="function">
    <text evidence="3">Most highly expressed siglec (sialic acid-binding immunoglobulin-like lectin) on B-cells that plays a role in various aspects of B-cell biology including differentiation, antigen presentation, and trafficking to bone marrow. Binds to alpha 2,6-linked sialic acid residues of surface molecules such as CD22 itself, CD45 and IgM in a cis configuration. Can also bind to ligands on other cells as an adhesion molecule in a trans configuration. Acts as an inhibitory coreceptor on the surface of B-cells and inhibits B-cell receptor induced signaling, characterized by inhibition of the calcium mobilization and cellular activation. Mechanistically, the immunoreceptor tyrosine-based inhibitory motif domain is phosphorylated by the Src kinase LYN, which in turn leads to the recruitment of the protein tyrosine phosphatase 1/PTPN6, leading to the negative regulation of BCR signaling. If this negative signaling from is of sufficient strength, apoptosis of the B-cell can be induced.</text>
</comment>
<name>A0AA47MR85_MERPO</name>
<evidence type="ECO:0000256" key="5">
    <source>
        <dbReference type="SAM" id="MobiDB-lite"/>
    </source>
</evidence>
<gene>
    <name evidence="8" type="primary">CD22_9</name>
    <name evidence="8" type="ORF">N1851_016944</name>
</gene>
<dbReference type="InterPro" id="IPR003599">
    <property type="entry name" value="Ig_sub"/>
</dbReference>
<dbReference type="InterPro" id="IPR007110">
    <property type="entry name" value="Ig-like_dom"/>
</dbReference>
<dbReference type="Pfam" id="PF13895">
    <property type="entry name" value="Ig_2"/>
    <property type="match status" value="1"/>
</dbReference>
<dbReference type="Pfam" id="PF24518">
    <property type="entry name" value="Ig_CD22"/>
    <property type="match status" value="1"/>
</dbReference>
<dbReference type="EMBL" id="JAOPHQ010003126">
    <property type="protein sequence ID" value="KAK0144686.1"/>
    <property type="molecule type" value="Genomic_DNA"/>
</dbReference>
<evidence type="ECO:0000256" key="4">
    <source>
        <dbReference type="ARBA" id="ARBA00046458"/>
    </source>
</evidence>
<comment type="subunit">
    <text evidence="4">Predominantly monomer of isoform CD22-beta. Also found as heterodimer of isoform CD22-beta and a shorter isoform. Interacts with PTPN6/SHP-1, LYN, SYK, PIK3R1/PIK3R2 and PLCG1 upon phosphorylation. Interacts with GRB2, INPP5D and SHC1 upon phosphorylation. May form a complex with INPP5D/SHIP, GRB2 and SHC1.</text>
</comment>
<keyword evidence="6" id="KW-1133">Transmembrane helix</keyword>
<accession>A0AA47MR85</accession>
<dbReference type="SUPFAM" id="SSF48726">
    <property type="entry name" value="Immunoglobulin"/>
    <property type="match status" value="4"/>
</dbReference>
<dbReference type="PROSITE" id="PS50835">
    <property type="entry name" value="IG_LIKE"/>
    <property type="match status" value="2"/>
</dbReference>
<dbReference type="Proteomes" id="UP001174136">
    <property type="component" value="Unassembled WGS sequence"/>
</dbReference>
<proteinExistence type="predicted"/>
<feature type="transmembrane region" description="Helical" evidence="6">
    <location>
        <begin position="308"/>
        <end position="329"/>
    </location>
</feature>
<evidence type="ECO:0000256" key="6">
    <source>
        <dbReference type="SAM" id="Phobius"/>
    </source>
</evidence>
<dbReference type="InterPro" id="IPR003598">
    <property type="entry name" value="Ig_sub2"/>
</dbReference>
<dbReference type="SMART" id="SM00409">
    <property type="entry name" value="IG"/>
    <property type="match status" value="4"/>
</dbReference>
<dbReference type="AlphaFoldDB" id="A0AA47MR85"/>
<dbReference type="InterPro" id="IPR013783">
    <property type="entry name" value="Ig-like_fold"/>
</dbReference>
<dbReference type="SMART" id="SM00408">
    <property type="entry name" value="IGc2"/>
    <property type="match status" value="2"/>
</dbReference>
<comment type="caution">
    <text evidence="8">The sequence shown here is derived from an EMBL/GenBank/DDBJ whole genome shotgun (WGS) entry which is preliminary data.</text>
</comment>
<organism evidence="8 9">
    <name type="scientific">Merluccius polli</name>
    <name type="common">Benguela hake</name>
    <name type="synonym">Merluccius cadenati</name>
    <dbReference type="NCBI Taxonomy" id="89951"/>
    <lineage>
        <taxon>Eukaryota</taxon>
        <taxon>Metazoa</taxon>
        <taxon>Chordata</taxon>
        <taxon>Craniata</taxon>
        <taxon>Vertebrata</taxon>
        <taxon>Euteleostomi</taxon>
        <taxon>Actinopterygii</taxon>
        <taxon>Neopterygii</taxon>
        <taxon>Teleostei</taxon>
        <taxon>Neoteleostei</taxon>
        <taxon>Acanthomorphata</taxon>
        <taxon>Zeiogadaria</taxon>
        <taxon>Gadariae</taxon>
        <taxon>Gadiformes</taxon>
        <taxon>Gadoidei</taxon>
        <taxon>Merlucciidae</taxon>
        <taxon>Merluccius</taxon>
    </lineage>
</organism>
<dbReference type="CDD" id="cd00096">
    <property type="entry name" value="Ig"/>
    <property type="match status" value="1"/>
</dbReference>
<sequence length="677" mass="75062">MALFLKYFSGLQGNSCNTVSYPTRTMCVLQGTPLDISCTYSHPPDATLTHKYWFKWRANQEPRDLQSDSGYEGRAEYPVEETGRSTLRITDLRVTDSAEYRFTFITSYYEWKSILHGTTLTVTGLRVEVTPVATVTEGQRVTLTCITSCPLADKPSYIWYQNNGPVTGSENPENQLVLDPVSPQHAGSYSCSVRNYPHLRSPEETLTVQCTMNAPQTPSVSVSPSGEVVEGSSVTLSCSSDANPAANYTWFKEHEDSVGEPGQNYTITHITSELGGHYYCQAHNAIGRHNSTLLFINVTDKSSSLTTVAVRTVAVLLVTMVIFLLIFLWMRRKRASRKACGQRGRPDTGEEPFPGPEYENLPLTNRLAPAAQREPIEEQDDIHNVSIHISHSENQEVPHRSADSPVQSDRAALQGNDDWTVTYTSSNVCSLRGSTVDISCTFKYPEKQHDLSTTVLETLWFTKEDRNQKPVDLLSDADYTGRVESSCGEISCIGSSCNRKCTLSIRDLRQSDSAVYNFRFKTNQPGGEHTANPGVALTVTDAGGAHEDAGGGLPPQQSRSTTGLNYVVLHLCHLFSDPDLQVKVSPWDDHTKHLDCDSMCANPPIIWYWNGQYLAQGRSIGAYINSINSYSCAVEGYERLHSPSVCKSTPSLSTATHEEVNNFRVTKIGQIKYQNQL</sequence>
<evidence type="ECO:0000256" key="3">
    <source>
        <dbReference type="ARBA" id="ARBA00045430"/>
    </source>
</evidence>
<dbReference type="Gene3D" id="2.60.40.10">
    <property type="entry name" value="Immunoglobulins"/>
    <property type="match status" value="4"/>
</dbReference>
<reference evidence="8" key="1">
    <citation type="journal article" date="2023" name="Front. Mar. Sci.">
        <title>A new Merluccius polli reference genome to investigate the effects of global change in West African waters.</title>
        <authorList>
            <person name="Mateo J.L."/>
            <person name="Blanco-Fernandez C."/>
            <person name="Garcia-Vazquez E."/>
            <person name="Machado-Schiaffino G."/>
        </authorList>
    </citation>
    <scope>NUCLEOTIDE SEQUENCE</scope>
    <source>
        <strain evidence="8">C29</strain>
        <tissue evidence="8">Fin</tissue>
    </source>
</reference>
<keyword evidence="6" id="KW-0812">Transmembrane</keyword>
<dbReference type="InterPro" id="IPR036179">
    <property type="entry name" value="Ig-like_dom_sf"/>
</dbReference>
<evidence type="ECO:0000313" key="8">
    <source>
        <dbReference type="EMBL" id="KAK0144686.1"/>
    </source>
</evidence>